<keyword evidence="4" id="KW-0812">Transmembrane</keyword>
<evidence type="ECO:0000259" key="5">
    <source>
        <dbReference type="PROSITE" id="PS50043"/>
    </source>
</evidence>
<evidence type="ECO:0000256" key="1">
    <source>
        <dbReference type="ARBA" id="ARBA00023015"/>
    </source>
</evidence>
<name>A0A937D9G8_9FLAO</name>
<comment type="caution">
    <text evidence="6">The sequence shown here is derived from an EMBL/GenBank/DDBJ whole genome shotgun (WGS) entry which is preliminary data.</text>
</comment>
<dbReference type="Gene3D" id="1.10.10.10">
    <property type="entry name" value="Winged helix-like DNA-binding domain superfamily/Winged helix DNA-binding domain"/>
    <property type="match status" value="1"/>
</dbReference>
<keyword evidence="2" id="KW-0238">DNA-binding</keyword>
<dbReference type="Proteomes" id="UP000651057">
    <property type="component" value="Unassembled WGS sequence"/>
</dbReference>
<evidence type="ECO:0000256" key="3">
    <source>
        <dbReference type="ARBA" id="ARBA00023163"/>
    </source>
</evidence>
<dbReference type="PROSITE" id="PS00622">
    <property type="entry name" value="HTH_LUXR_1"/>
    <property type="match status" value="1"/>
</dbReference>
<sequence>MKLLSIVYSIFFTLPFGGFAQHHFSGYVDKTNWPEDVYLSLVEDYRKISGIYPEQIIQKATPDSTGYFTFSGDHLPSNNHIYRIHVDNCSKAHENKAHLNGFCSDSKELLFIANNRDSLSFPFSFDKEMFCKIVSSNEKNNGFIKIDSIIDEMRFAFGNYRSKANRKINSNRWLNVLQQFGKNLNEPLVELYIYAFLSNKTNDLYNHYLEDLKTNNYYDQLLERLQEKYPNSTYTKQYEIELASDKFLLDPEATQKQPWLWIILMLLLISVLLNILQWILQKRKRKPIWISETKLTQQEQKILALILEDKTNKEIASSMFVSVSTVKTHINNLYKKLGTTSRNEVKSLYIK</sequence>
<dbReference type="EMBL" id="JAERQJ010000001">
    <property type="protein sequence ID" value="MBL0682483.1"/>
    <property type="molecule type" value="Genomic_DNA"/>
</dbReference>
<dbReference type="PRINTS" id="PR00038">
    <property type="entry name" value="HTHLUXR"/>
</dbReference>
<dbReference type="GO" id="GO:0006355">
    <property type="term" value="P:regulation of DNA-templated transcription"/>
    <property type="evidence" value="ECO:0007669"/>
    <property type="project" value="InterPro"/>
</dbReference>
<evidence type="ECO:0000256" key="2">
    <source>
        <dbReference type="ARBA" id="ARBA00023125"/>
    </source>
</evidence>
<keyword evidence="4" id="KW-0472">Membrane</keyword>
<dbReference type="InterPro" id="IPR016032">
    <property type="entry name" value="Sig_transdc_resp-reg_C-effctor"/>
</dbReference>
<evidence type="ECO:0000313" key="6">
    <source>
        <dbReference type="EMBL" id="MBL0682483.1"/>
    </source>
</evidence>
<gene>
    <name evidence="6" type="ORF">JJQ60_03065</name>
</gene>
<dbReference type="AlphaFoldDB" id="A0A937D9G8"/>
<keyword evidence="7" id="KW-1185">Reference proteome</keyword>
<organism evidence="6 7">
    <name type="scientific">Aquimarina mytili</name>
    <dbReference type="NCBI Taxonomy" id="874423"/>
    <lineage>
        <taxon>Bacteria</taxon>
        <taxon>Pseudomonadati</taxon>
        <taxon>Bacteroidota</taxon>
        <taxon>Flavobacteriia</taxon>
        <taxon>Flavobacteriales</taxon>
        <taxon>Flavobacteriaceae</taxon>
        <taxon>Aquimarina</taxon>
    </lineage>
</organism>
<accession>A0A937D9G8</accession>
<feature type="transmembrane region" description="Helical" evidence="4">
    <location>
        <begin position="259"/>
        <end position="280"/>
    </location>
</feature>
<keyword evidence="1" id="KW-0805">Transcription regulation</keyword>
<dbReference type="Pfam" id="PF00196">
    <property type="entry name" value="GerE"/>
    <property type="match status" value="1"/>
</dbReference>
<evidence type="ECO:0000256" key="4">
    <source>
        <dbReference type="SAM" id="Phobius"/>
    </source>
</evidence>
<dbReference type="RefSeq" id="WP_201916507.1">
    <property type="nucleotide sequence ID" value="NZ_BAABAX010000001.1"/>
</dbReference>
<dbReference type="CDD" id="cd06170">
    <property type="entry name" value="LuxR_C_like"/>
    <property type="match status" value="1"/>
</dbReference>
<dbReference type="PROSITE" id="PS50043">
    <property type="entry name" value="HTH_LUXR_2"/>
    <property type="match status" value="1"/>
</dbReference>
<proteinExistence type="predicted"/>
<reference evidence="6" key="1">
    <citation type="submission" date="2021-01" db="EMBL/GenBank/DDBJ databases">
        <authorList>
            <person name="Zhong Y.L."/>
        </authorList>
    </citation>
    <scope>NUCLEOTIDE SEQUENCE</scope>
    <source>
        <strain evidence="6">KCTC 23302</strain>
    </source>
</reference>
<evidence type="ECO:0000313" key="7">
    <source>
        <dbReference type="Proteomes" id="UP000651057"/>
    </source>
</evidence>
<dbReference type="GO" id="GO:0003677">
    <property type="term" value="F:DNA binding"/>
    <property type="evidence" value="ECO:0007669"/>
    <property type="project" value="UniProtKB-KW"/>
</dbReference>
<dbReference type="InterPro" id="IPR036388">
    <property type="entry name" value="WH-like_DNA-bd_sf"/>
</dbReference>
<dbReference type="PANTHER" id="PTHR44688">
    <property type="entry name" value="DNA-BINDING TRANSCRIPTIONAL ACTIVATOR DEVR_DOSR"/>
    <property type="match status" value="1"/>
</dbReference>
<dbReference type="PANTHER" id="PTHR44688:SF16">
    <property type="entry name" value="DNA-BINDING TRANSCRIPTIONAL ACTIVATOR DEVR_DOSR"/>
    <property type="match status" value="1"/>
</dbReference>
<protein>
    <submittedName>
        <fullName evidence="6">Helix-turn-helix transcriptional regulator</fullName>
    </submittedName>
</protein>
<dbReference type="InterPro" id="IPR000792">
    <property type="entry name" value="Tscrpt_reg_LuxR_C"/>
</dbReference>
<feature type="domain" description="HTH luxR-type" evidence="5">
    <location>
        <begin position="288"/>
        <end position="351"/>
    </location>
</feature>
<keyword evidence="4" id="KW-1133">Transmembrane helix</keyword>
<dbReference type="SUPFAM" id="SSF46894">
    <property type="entry name" value="C-terminal effector domain of the bipartite response regulators"/>
    <property type="match status" value="1"/>
</dbReference>
<keyword evidence="3" id="KW-0804">Transcription</keyword>
<dbReference type="SMART" id="SM00421">
    <property type="entry name" value="HTH_LUXR"/>
    <property type="match status" value="1"/>
</dbReference>